<organism evidence="3 4">
    <name type="scientific">Prescottella agglutinans</name>
    <dbReference type="NCBI Taxonomy" id="1644129"/>
    <lineage>
        <taxon>Bacteria</taxon>
        <taxon>Bacillati</taxon>
        <taxon>Actinomycetota</taxon>
        <taxon>Actinomycetes</taxon>
        <taxon>Mycobacteriales</taxon>
        <taxon>Nocardiaceae</taxon>
        <taxon>Prescottella</taxon>
    </lineage>
</organism>
<feature type="signal peptide" evidence="1">
    <location>
        <begin position="1"/>
        <end position="19"/>
    </location>
</feature>
<dbReference type="EMBL" id="RKLP01000001">
    <property type="protein sequence ID" value="RVW11254.1"/>
    <property type="molecule type" value="Genomic_DNA"/>
</dbReference>
<feature type="chain" id="PRO_5039530804" evidence="1">
    <location>
        <begin position="20"/>
        <end position="436"/>
    </location>
</feature>
<gene>
    <name evidence="3" type="ORF">EGT67_02085</name>
</gene>
<reference evidence="3 4" key="1">
    <citation type="submission" date="2018-11" db="EMBL/GenBank/DDBJ databases">
        <title>Rhodococcus spongicola sp. nov. and Rhodococcus xishaensis sp. nov. from marine sponges.</title>
        <authorList>
            <person name="Li L."/>
            <person name="Lin H.W."/>
        </authorList>
    </citation>
    <scope>NUCLEOTIDE SEQUENCE [LARGE SCALE GENOMIC DNA]</scope>
    <source>
        <strain evidence="3 4">CCTCC AB2014297</strain>
    </source>
</reference>
<feature type="domain" description="Pyrrolo-quinoline quinone repeat" evidence="2">
    <location>
        <begin position="71"/>
        <end position="184"/>
    </location>
</feature>
<accession>A0A3S3EDY3</accession>
<dbReference type="PANTHER" id="PTHR34512">
    <property type="entry name" value="CELL SURFACE PROTEIN"/>
    <property type="match status" value="1"/>
</dbReference>
<dbReference type="PANTHER" id="PTHR34512:SF30">
    <property type="entry name" value="OUTER MEMBRANE PROTEIN ASSEMBLY FACTOR BAMB"/>
    <property type="match status" value="1"/>
</dbReference>
<feature type="domain" description="Pyrrolo-quinoline quinone repeat" evidence="2">
    <location>
        <begin position="269"/>
        <end position="413"/>
    </location>
</feature>
<evidence type="ECO:0000313" key="4">
    <source>
        <dbReference type="Proteomes" id="UP000286208"/>
    </source>
</evidence>
<dbReference type="InterPro" id="IPR011047">
    <property type="entry name" value="Quinoprotein_ADH-like_sf"/>
</dbReference>
<comment type="caution">
    <text evidence="3">The sequence shown here is derived from an EMBL/GenBank/DDBJ whole genome shotgun (WGS) entry which is preliminary data.</text>
</comment>
<keyword evidence="1" id="KW-0732">Signal</keyword>
<name>A0A3S3EDY3_9NOCA</name>
<protein>
    <submittedName>
        <fullName evidence="3">Cell surface protein</fullName>
    </submittedName>
</protein>
<dbReference type="InterPro" id="IPR018391">
    <property type="entry name" value="PQQ_b-propeller_rpt"/>
</dbReference>
<dbReference type="InterPro" id="IPR002372">
    <property type="entry name" value="PQQ_rpt_dom"/>
</dbReference>
<sequence length="436" mass="44951">MRRALRSSAAALTAISALLLTGCGGDSGTENVFGAGGWPGMHSDARNSDTSAVTGARSLDLSWTRPIGGPTPTRATVAASGQIFLTSQAEQGCNLLSFQIESGRKRWCNRIGPGAAISSPVVDGATNVYVGEEGAMSSFNEHGQLRWRTPVTGTPLSAQFTGDGNLLFVTQLGQINVLDPQTGFKVVPSYDLIPPASYTQGANIEPVPNGLGLDQCFDGASPCPVPNSPALDLSSGRFVFTFWRPGAAQADLVAMRYTGGEDPKIDQDWSTSTVQGGSPAGPVLSADGKTVYGNDNAGHLWAVDAESGSPKWSHDLGYRPLGGPSVSADGLIVPAGGENGRLLALRDRGDSAEVAWERGDLLQVGAPAQAAGATGYTTVRDGDSGVALLTFDTKTGETLDQDALPGATGFTAGTSIGPDGEVLTPTLIGELFVLKQ</sequence>
<keyword evidence="4" id="KW-1185">Reference proteome</keyword>
<dbReference type="Proteomes" id="UP000286208">
    <property type="component" value="Unassembled WGS sequence"/>
</dbReference>
<dbReference type="SMART" id="SM00564">
    <property type="entry name" value="PQQ"/>
    <property type="match status" value="2"/>
</dbReference>
<dbReference type="Gene3D" id="2.130.10.10">
    <property type="entry name" value="YVTN repeat-like/Quinoprotein amine dehydrogenase"/>
    <property type="match status" value="2"/>
</dbReference>
<dbReference type="InterPro" id="IPR015943">
    <property type="entry name" value="WD40/YVTN_repeat-like_dom_sf"/>
</dbReference>
<dbReference type="OrthoDB" id="6189277at2"/>
<dbReference type="PROSITE" id="PS51257">
    <property type="entry name" value="PROKAR_LIPOPROTEIN"/>
    <property type="match status" value="1"/>
</dbReference>
<dbReference type="SUPFAM" id="SSF50998">
    <property type="entry name" value="Quinoprotein alcohol dehydrogenase-like"/>
    <property type="match status" value="1"/>
</dbReference>
<dbReference type="RefSeq" id="WP_127914362.1">
    <property type="nucleotide sequence ID" value="NZ_RKLP01000001.1"/>
</dbReference>
<evidence type="ECO:0000256" key="1">
    <source>
        <dbReference type="SAM" id="SignalP"/>
    </source>
</evidence>
<evidence type="ECO:0000313" key="3">
    <source>
        <dbReference type="EMBL" id="RVW11254.1"/>
    </source>
</evidence>
<proteinExistence type="predicted"/>
<evidence type="ECO:0000259" key="2">
    <source>
        <dbReference type="Pfam" id="PF13360"/>
    </source>
</evidence>
<dbReference type="Pfam" id="PF13360">
    <property type="entry name" value="PQQ_2"/>
    <property type="match status" value="2"/>
</dbReference>
<dbReference type="AlphaFoldDB" id="A0A3S3EDY3"/>